<dbReference type="OrthoDB" id="1432662at2"/>
<keyword evidence="3" id="KW-1185">Reference proteome</keyword>
<name>A0A378JLA5_9GAMM</name>
<accession>A0A378JLA5</accession>
<dbReference type="AlphaFoldDB" id="A0A378JLA5"/>
<dbReference type="Pfam" id="PF16242">
    <property type="entry name" value="Pyrid_ox_like"/>
    <property type="match status" value="1"/>
</dbReference>
<reference evidence="2 3" key="1">
    <citation type="submission" date="2018-06" db="EMBL/GenBank/DDBJ databases">
        <authorList>
            <consortium name="Pathogen Informatics"/>
            <person name="Doyle S."/>
        </authorList>
    </citation>
    <scope>NUCLEOTIDE SEQUENCE [LARGE SCALE GENOMIC DNA]</scope>
    <source>
        <strain evidence="2 3">NCTC13316</strain>
    </source>
</reference>
<dbReference type="InterPro" id="IPR038725">
    <property type="entry name" value="YdaG_split_barrel_FMN-bd"/>
</dbReference>
<dbReference type="Proteomes" id="UP000254794">
    <property type="component" value="Unassembled WGS sequence"/>
</dbReference>
<evidence type="ECO:0000313" key="2">
    <source>
        <dbReference type="EMBL" id="STX52126.1"/>
    </source>
</evidence>
<dbReference type="EMBL" id="UGOD01000001">
    <property type="protein sequence ID" value="STX52126.1"/>
    <property type="molecule type" value="Genomic_DNA"/>
</dbReference>
<dbReference type="Gene3D" id="2.30.110.10">
    <property type="entry name" value="Electron Transport, Fmn-binding Protein, Chain A"/>
    <property type="match status" value="1"/>
</dbReference>
<dbReference type="PANTHER" id="PTHR34818">
    <property type="entry name" value="PROTEIN BLI-3"/>
    <property type="match status" value="1"/>
</dbReference>
<feature type="domain" description="General stress protein FMN-binding split barrel" evidence="1">
    <location>
        <begin position="5"/>
        <end position="152"/>
    </location>
</feature>
<proteinExistence type="predicted"/>
<evidence type="ECO:0000259" key="1">
    <source>
        <dbReference type="Pfam" id="PF16242"/>
    </source>
</evidence>
<organism evidence="2 3">
    <name type="scientific">Legionella busanensis</name>
    <dbReference type="NCBI Taxonomy" id="190655"/>
    <lineage>
        <taxon>Bacteria</taxon>
        <taxon>Pseudomonadati</taxon>
        <taxon>Pseudomonadota</taxon>
        <taxon>Gammaproteobacteria</taxon>
        <taxon>Legionellales</taxon>
        <taxon>Legionellaceae</taxon>
        <taxon>Legionella</taxon>
    </lineage>
</organism>
<dbReference type="InterPro" id="IPR052917">
    <property type="entry name" value="Stress-Dev_Protein"/>
</dbReference>
<dbReference type="SUPFAM" id="SSF50475">
    <property type="entry name" value="FMN-binding split barrel"/>
    <property type="match status" value="1"/>
</dbReference>
<sequence>MLSSEEAKTLWDLVKPLEVAMLVTDVEGVLQARPMHLVQKNFDGNFYFFTENPTEKTDEIDKHHDVCLSFSCPKAQTYVSISGKASLARDKELIEQMWNPFVAAWFPQGKDDPSVTLIKVESYQAEYWQGKESRATQLFKYASAYLTGKRPNIGEHERL</sequence>
<dbReference type="InterPro" id="IPR012349">
    <property type="entry name" value="Split_barrel_FMN-bd"/>
</dbReference>
<gene>
    <name evidence="2" type="primary">ydaG_1</name>
    <name evidence="2" type="ORF">NCTC13316_02230</name>
</gene>
<evidence type="ECO:0000313" key="3">
    <source>
        <dbReference type="Proteomes" id="UP000254794"/>
    </source>
</evidence>
<dbReference type="RefSeq" id="WP_115331709.1">
    <property type="nucleotide sequence ID" value="NZ_UGOD01000001.1"/>
</dbReference>
<protein>
    <submittedName>
        <fullName evidence="2">General stress protein 26</fullName>
    </submittedName>
</protein>
<dbReference type="PANTHER" id="PTHR34818:SF1">
    <property type="entry name" value="PROTEIN BLI-3"/>
    <property type="match status" value="1"/>
</dbReference>